<comment type="subcellular location">
    <subcellularLocation>
        <location evidence="1">Cell membrane</location>
        <topology evidence="1">Multi-pass membrane protein</topology>
    </subcellularLocation>
</comment>
<comment type="similarity">
    <text evidence="2">Belongs to the UPF0324 family.</text>
</comment>
<dbReference type="GO" id="GO:0005886">
    <property type="term" value="C:plasma membrane"/>
    <property type="evidence" value="ECO:0007669"/>
    <property type="project" value="UniProtKB-SubCell"/>
</dbReference>
<organism evidence="8 9">
    <name type="scientific">Noviherbaspirillum cavernae</name>
    <dbReference type="NCBI Taxonomy" id="2320862"/>
    <lineage>
        <taxon>Bacteria</taxon>
        <taxon>Pseudomonadati</taxon>
        <taxon>Pseudomonadota</taxon>
        <taxon>Betaproteobacteria</taxon>
        <taxon>Burkholderiales</taxon>
        <taxon>Oxalobacteraceae</taxon>
        <taxon>Noviherbaspirillum</taxon>
    </lineage>
</organism>
<evidence type="ECO:0000256" key="6">
    <source>
        <dbReference type="ARBA" id="ARBA00023136"/>
    </source>
</evidence>
<dbReference type="EMBL" id="QYUN01000002">
    <property type="protein sequence ID" value="RJG05147.1"/>
    <property type="molecule type" value="Genomic_DNA"/>
</dbReference>
<reference evidence="8 9" key="1">
    <citation type="submission" date="2018-09" db="EMBL/GenBank/DDBJ databases">
        <authorList>
            <person name="Zhu H."/>
        </authorList>
    </citation>
    <scope>NUCLEOTIDE SEQUENCE [LARGE SCALE GENOMIC DNA]</scope>
    <source>
        <strain evidence="8 9">K2R10-39</strain>
    </source>
</reference>
<feature type="transmembrane region" description="Helical" evidence="7">
    <location>
        <begin position="287"/>
        <end position="308"/>
    </location>
</feature>
<keyword evidence="4 7" id="KW-0812">Transmembrane</keyword>
<feature type="transmembrane region" description="Helical" evidence="7">
    <location>
        <begin position="29"/>
        <end position="49"/>
    </location>
</feature>
<sequence>MSRIPVTSVSPTLAGASLQGANLRRMGRYLPGIGLSVAIAVAATWLGELHWLREYGISALVIAMSIGMLAGNLVYARIESACAPGVAFSRQVLLRTGIIFFGIHLTLNDIARVGLPVMLADVLILVSTFGLALLVGTKLLKMDANTIFLIGAGSSICGAAAIIATDPVVRGRPEQVSVAVATVVVFGTIATFLYPALYQLNLHWQWLPASPGAFGIYVGSTIHEVAQVVAAGRSLGPEAANAAVVAKMLRVMLLPVFLLVLSFHIVRRRNALLPGHASGRARVTVPWFAFGFIVVVALNSVMAMPVAITQAVAHIDALLLTTAMAALGLTTHGSAFRLAGKKPIVLAAVLFAWLVVGGAWINFRLVGVS</sequence>
<evidence type="ECO:0000256" key="7">
    <source>
        <dbReference type="SAM" id="Phobius"/>
    </source>
</evidence>
<feature type="transmembrane region" description="Helical" evidence="7">
    <location>
        <begin position="176"/>
        <end position="197"/>
    </location>
</feature>
<gene>
    <name evidence="8" type="ORF">D3870_03145</name>
</gene>
<proteinExistence type="inferred from homology"/>
<feature type="transmembrane region" description="Helical" evidence="7">
    <location>
        <begin position="55"/>
        <end position="75"/>
    </location>
</feature>
<evidence type="ECO:0000313" key="9">
    <source>
        <dbReference type="Proteomes" id="UP000285190"/>
    </source>
</evidence>
<dbReference type="PANTHER" id="PTHR30106">
    <property type="entry name" value="INNER MEMBRANE PROTEIN YEIH-RELATED"/>
    <property type="match status" value="1"/>
</dbReference>
<keyword evidence="9" id="KW-1185">Reference proteome</keyword>
<keyword evidence="3" id="KW-1003">Cell membrane</keyword>
<feature type="transmembrane region" description="Helical" evidence="7">
    <location>
        <begin position="344"/>
        <end position="363"/>
    </location>
</feature>
<dbReference type="OrthoDB" id="9805703at2"/>
<dbReference type="InterPro" id="IPR018383">
    <property type="entry name" value="UPF0324_pro"/>
</dbReference>
<name>A0A418WY58_9BURK</name>
<dbReference type="Proteomes" id="UP000285190">
    <property type="component" value="Unassembled WGS sequence"/>
</dbReference>
<dbReference type="Pfam" id="PF03601">
    <property type="entry name" value="Cons_hypoth698"/>
    <property type="match status" value="1"/>
</dbReference>
<dbReference type="PANTHER" id="PTHR30106:SF2">
    <property type="entry name" value="UPF0324 INNER MEMBRANE PROTEIN YEIH"/>
    <property type="match status" value="1"/>
</dbReference>
<evidence type="ECO:0000256" key="4">
    <source>
        <dbReference type="ARBA" id="ARBA00022692"/>
    </source>
</evidence>
<keyword evidence="5 7" id="KW-1133">Transmembrane helix</keyword>
<feature type="transmembrane region" description="Helical" evidence="7">
    <location>
        <begin position="147"/>
        <end position="164"/>
    </location>
</feature>
<evidence type="ECO:0000256" key="3">
    <source>
        <dbReference type="ARBA" id="ARBA00022475"/>
    </source>
</evidence>
<comment type="caution">
    <text evidence="8">The sequence shown here is derived from an EMBL/GenBank/DDBJ whole genome shotgun (WGS) entry which is preliminary data.</text>
</comment>
<evidence type="ECO:0000256" key="5">
    <source>
        <dbReference type="ARBA" id="ARBA00022989"/>
    </source>
</evidence>
<dbReference type="AlphaFoldDB" id="A0A418WY58"/>
<feature type="transmembrane region" description="Helical" evidence="7">
    <location>
        <begin position="242"/>
        <end position="266"/>
    </location>
</feature>
<feature type="transmembrane region" description="Helical" evidence="7">
    <location>
        <begin position="113"/>
        <end position="135"/>
    </location>
</feature>
<dbReference type="NCBIfam" id="TIGR00698">
    <property type="entry name" value="YeiH family putative sulfate export transporter"/>
    <property type="match status" value="1"/>
</dbReference>
<protein>
    <submittedName>
        <fullName evidence="8">YeiH family putative sulfate export transporter</fullName>
    </submittedName>
</protein>
<evidence type="ECO:0000256" key="1">
    <source>
        <dbReference type="ARBA" id="ARBA00004651"/>
    </source>
</evidence>
<evidence type="ECO:0000256" key="2">
    <source>
        <dbReference type="ARBA" id="ARBA00007977"/>
    </source>
</evidence>
<dbReference type="InterPro" id="IPR004630">
    <property type="entry name" value="UPF0324_YeiH-like"/>
</dbReference>
<accession>A0A418WY58</accession>
<feature type="transmembrane region" description="Helical" evidence="7">
    <location>
        <begin position="314"/>
        <end position="332"/>
    </location>
</feature>
<keyword evidence="6 7" id="KW-0472">Membrane</keyword>
<evidence type="ECO:0000313" key="8">
    <source>
        <dbReference type="EMBL" id="RJG05147.1"/>
    </source>
</evidence>